<dbReference type="Pfam" id="PF05133">
    <property type="entry name" value="SPP1_portal"/>
    <property type="match status" value="1"/>
</dbReference>
<keyword evidence="2" id="KW-1185">Reference proteome</keyword>
<dbReference type="Proteomes" id="UP000657421">
    <property type="component" value="Unassembled WGS sequence"/>
</dbReference>
<proteinExistence type="predicted"/>
<gene>
    <name evidence="1" type="ORF">H8716_15470</name>
</gene>
<evidence type="ECO:0000313" key="1">
    <source>
        <dbReference type="EMBL" id="MBC8574451.1"/>
    </source>
</evidence>
<name>A0ABR7NDF2_9FIRM</name>
<reference evidence="1 2" key="1">
    <citation type="submission" date="2020-08" db="EMBL/GenBank/DDBJ databases">
        <title>Genome public.</title>
        <authorList>
            <person name="Liu C."/>
            <person name="Sun Q."/>
        </authorList>
    </citation>
    <scope>NUCLEOTIDE SEQUENCE [LARGE SCALE GENOMIC DNA]</scope>
    <source>
        <strain evidence="1 2">NSJ-46</strain>
    </source>
</reference>
<protein>
    <submittedName>
        <fullName evidence="1">Phage portal protein</fullName>
    </submittedName>
</protein>
<comment type="caution">
    <text evidence="1">The sequence shown here is derived from an EMBL/GenBank/DDBJ whole genome shotgun (WGS) entry which is preliminary data.</text>
</comment>
<dbReference type="RefSeq" id="WP_249309912.1">
    <property type="nucleotide sequence ID" value="NZ_JACRSZ010000022.1"/>
</dbReference>
<sequence length="470" mass="53751">MNIYTFLSKKLGIDTIDSSFYSLIDSWDSWYRSNVSHFHRYNIYNGQNKIVCRRLSLGMAAQVSSDMADLLMNERVKITINDEPTSIFVNAVLERNRWQHKSNEYQELKAALGTVAYVVQVDGAAVYDDEHIEGGDIRIDYVRASNIFPVSWDNGIIRECVFRFRKTYKGKVYYHLQIHKKENGLYVVENHVVRDTSGSGTEILPEKWSDYPPFQNMAPKIATGSEYPLFIIDKLNIANNFGDDNENPMGMSIFYNSLSVLQSIDLKYDSYANEFSLGKKRLFVAPEIAENKNGDAVFDENDVVFYILPEDTLEKNDAIHEVNMELRVDEHSKAIQDDLNLLSFKCGFGQNRYKFDRGTIQTATQVISEDSDMYRTVCKHELVLDEAIKELVRTIARLGTAIGVKGLQSDAEIAIDFDDSIIEDKESERTSDRADVAMGAMSLVEYRMKWYGETEEQAKKKVVENGDVIE</sequence>
<accession>A0ABR7NDF2</accession>
<dbReference type="EMBL" id="JACRSZ010000022">
    <property type="protein sequence ID" value="MBC8574451.1"/>
    <property type="molecule type" value="Genomic_DNA"/>
</dbReference>
<dbReference type="InterPro" id="IPR021145">
    <property type="entry name" value="Portal_protein_SPP1_Gp6-like"/>
</dbReference>
<organism evidence="1 2">
    <name type="scientific">Jingyaoa shaoxingensis</name>
    <dbReference type="NCBI Taxonomy" id="2763671"/>
    <lineage>
        <taxon>Bacteria</taxon>
        <taxon>Bacillati</taxon>
        <taxon>Bacillota</taxon>
        <taxon>Clostridia</taxon>
        <taxon>Lachnospirales</taxon>
        <taxon>Lachnospiraceae</taxon>
        <taxon>Jingyaoa</taxon>
    </lineage>
</organism>
<evidence type="ECO:0000313" key="2">
    <source>
        <dbReference type="Proteomes" id="UP000657421"/>
    </source>
</evidence>